<reference evidence="2 3" key="1">
    <citation type="submission" date="2015-07" db="EMBL/GenBank/DDBJ databases">
        <title>Genome analysis of myxobacterium Chondromyces crocatus Cm c5 reveals a high potential for natural compound synthesis and the genetic basis for the loss of fruiting body formation.</title>
        <authorList>
            <person name="Zaburannyi N."/>
            <person name="Bunk B."/>
            <person name="Maier J."/>
            <person name="Overmann J."/>
            <person name="Mueller R."/>
        </authorList>
    </citation>
    <scope>NUCLEOTIDE SEQUENCE [LARGE SCALE GENOMIC DNA]</scope>
    <source>
        <strain evidence="2 3">Cm c5</strain>
    </source>
</reference>
<evidence type="ECO:0000256" key="1">
    <source>
        <dbReference type="SAM" id="MobiDB-lite"/>
    </source>
</evidence>
<keyword evidence="3" id="KW-1185">Reference proteome</keyword>
<feature type="region of interest" description="Disordered" evidence="1">
    <location>
        <begin position="44"/>
        <end position="83"/>
    </location>
</feature>
<dbReference type="AlphaFoldDB" id="A0A0K1EMG5"/>
<proteinExistence type="predicted"/>
<name>A0A0K1EMG5_CHOCO</name>
<organism evidence="2 3">
    <name type="scientific">Chondromyces crocatus</name>
    <dbReference type="NCBI Taxonomy" id="52"/>
    <lineage>
        <taxon>Bacteria</taxon>
        <taxon>Pseudomonadati</taxon>
        <taxon>Myxococcota</taxon>
        <taxon>Polyangia</taxon>
        <taxon>Polyangiales</taxon>
        <taxon>Polyangiaceae</taxon>
        <taxon>Chondromyces</taxon>
    </lineage>
</organism>
<sequence>MQTGCVPMARALRVQTRRNDVDRRAERRRSRRWPTELGELDAEVTRVQRRSSPRGPEVVGRRCCGGEGGRLASSAREARGDAQGRTISTVPWQVPTSMFATGTVTKPVANTYDVPWTRLTRLVMDTVPMPVTSSLALELVVM</sequence>
<protein>
    <submittedName>
        <fullName evidence="2">Uncharacterized protein</fullName>
    </submittedName>
</protein>
<evidence type="ECO:0000313" key="2">
    <source>
        <dbReference type="EMBL" id="AKT41832.1"/>
    </source>
</evidence>
<dbReference type="Proteomes" id="UP000067626">
    <property type="component" value="Chromosome"/>
</dbReference>
<gene>
    <name evidence="2" type="ORF">CMC5_060430</name>
</gene>
<dbReference type="KEGG" id="ccro:CMC5_060430"/>
<evidence type="ECO:0000313" key="3">
    <source>
        <dbReference type="Proteomes" id="UP000067626"/>
    </source>
</evidence>
<dbReference type="EMBL" id="CP012159">
    <property type="protein sequence ID" value="AKT41832.1"/>
    <property type="molecule type" value="Genomic_DNA"/>
</dbReference>
<accession>A0A0K1EMG5</accession>